<keyword evidence="3" id="KW-1185">Reference proteome</keyword>
<feature type="region of interest" description="Disordered" evidence="1">
    <location>
        <begin position="205"/>
        <end position="248"/>
    </location>
</feature>
<sequence>MPFGEGQQWPRRRGAGQWVWPRWRRRPGLLSGRADPVRAEQTTALAELVKAMGAVARCSLSMARRGNETRRAMPGSFLRRAIPWSKAAYSVLPSIMAAAGPRSFIEALFAVLVGERRLHLPDGGFERSTPGPSVRRAWPPDRSCRRRRPWCARQASGIHDAASRSLRLAQFPPRVRSGLRAATRRLGRCHGRVARKIEQIDGQASLQHRTLPNQRGSGRLSRTRPHPLRPDAAVNLDQSHASAASGRA</sequence>
<gene>
    <name evidence="2" type="ORF">BHAOGJBA_6167</name>
</gene>
<organism evidence="2 3">
    <name type="scientific">Methylobacterium hispanicum</name>
    <dbReference type="NCBI Taxonomy" id="270350"/>
    <lineage>
        <taxon>Bacteria</taxon>
        <taxon>Pseudomonadati</taxon>
        <taxon>Pseudomonadota</taxon>
        <taxon>Alphaproteobacteria</taxon>
        <taxon>Hyphomicrobiales</taxon>
        <taxon>Methylobacteriaceae</taxon>
        <taxon>Methylobacterium</taxon>
    </lineage>
</organism>
<reference evidence="2" key="1">
    <citation type="journal article" date="2016" name="Front. Microbiol.">
        <title>Genome Sequence of the Piezophilic, Mesophilic Sulfate-Reducing Bacterium Desulfovibrio indicus J2T.</title>
        <authorList>
            <person name="Cao J."/>
            <person name="Maignien L."/>
            <person name="Shao Z."/>
            <person name="Alain K."/>
            <person name="Jebbar M."/>
        </authorList>
    </citation>
    <scope>NUCLEOTIDE SEQUENCE</scope>
    <source>
        <strain evidence="2">DSM 16372</strain>
    </source>
</reference>
<dbReference type="AlphaFoldDB" id="A0AAV4ZXK2"/>
<accession>A0AAV4ZXK2</accession>
<protein>
    <recommendedName>
        <fullName evidence="4">Transposase DDE domain-containing protein</fullName>
    </recommendedName>
</protein>
<evidence type="ECO:0000313" key="2">
    <source>
        <dbReference type="EMBL" id="GJD92611.1"/>
    </source>
</evidence>
<reference evidence="2" key="2">
    <citation type="submission" date="2021-08" db="EMBL/GenBank/DDBJ databases">
        <authorList>
            <person name="Tani A."/>
            <person name="Ola A."/>
            <person name="Ogura Y."/>
            <person name="Katsura K."/>
            <person name="Hayashi T."/>
        </authorList>
    </citation>
    <scope>NUCLEOTIDE SEQUENCE</scope>
    <source>
        <strain evidence="2">DSM 16372</strain>
    </source>
</reference>
<evidence type="ECO:0000256" key="1">
    <source>
        <dbReference type="SAM" id="MobiDB-lite"/>
    </source>
</evidence>
<evidence type="ECO:0000313" key="3">
    <source>
        <dbReference type="Proteomes" id="UP001055247"/>
    </source>
</evidence>
<dbReference type="Proteomes" id="UP001055247">
    <property type="component" value="Unassembled WGS sequence"/>
</dbReference>
<evidence type="ECO:0008006" key="4">
    <source>
        <dbReference type="Google" id="ProtNLM"/>
    </source>
</evidence>
<comment type="caution">
    <text evidence="2">The sequence shown here is derived from an EMBL/GenBank/DDBJ whole genome shotgun (WGS) entry which is preliminary data.</text>
</comment>
<proteinExistence type="predicted"/>
<dbReference type="EMBL" id="BPQO01000051">
    <property type="protein sequence ID" value="GJD92611.1"/>
    <property type="molecule type" value="Genomic_DNA"/>
</dbReference>
<name>A0AAV4ZXK2_9HYPH</name>
<feature type="compositionally biased region" description="Polar residues" evidence="1">
    <location>
        <begin position="205"/>
        <end position="216"/>
    </location>
</feature>